<keyword evidence="2" id="KW-1185">Reference proteome</keyword>
<gene>
    <name evidence="1" type="ORF">HPB49_005717</name>
</gene>
<name>A0ACB8D2U1_DERSI</name>
<dbReference type="Proteomes" id="UP000821865">
    <property type="component" value="Chromosome 3"/>
</dbReference>
<protein>
    <submittedName>
        <fullName evidence="1">Uncharacterized protein</fullName>
    </submittedName>
</protein>
<accession>A0ACB8D2U1</accession>
<evidence type="ECO:0000313" key="2">
    <source>
        <dbReference type="Proteomes" id="UP000821865"/>
    </source>
</evidence>
<organism evidence="1 2">
    <name type="scientific">Dermacentor silvarum</name>
    <name type="common">Tick</name>
    <dbReference type="NCBI Taxonomy" id="543639"/>
    <lineage>
        <taxon>Eukaryota</taxon>
        <taxon>Metazoa</taxon>
        <taxon>Ecdysozoa</taxon>
        <taxon>Arthropoda</taxon>
        <taxon>Chelicerata</taxon>
        <taxon>Arachnida</taxon>
        <taxon>Acari</taxon>
        <taxon>Parasitiformes</taxon>
        <taxon>Ixodida</taxon>
        <taxon>Ixodoidea</taxon>
        <taxon>Ixodidae</taxon>
        <taxon>Rhipicephalinae</taxon>
        <taxon>Dermacentor</taxon>
    </lineage>
</organism>
<sequence>MDGFVDYGDVASRAADKIADHGLLLMFVPLFEDWVKPIASFATKGAVPGKVVSKLLLSGVLKLHKSYASVLAVISDGPGNNRSMWTCSLVYRGSWTRHAITSSSLGSLLRGSISFMMPHTS</sequence>
<evidence type="ECO:0000313" key="1">
    <source>
        <dbReference type="EMBL" id="KAH7958845.1"/>
    </source>
</evidence>
<reference evidence="1" key="1">
    <citation type="submission" date="2020-05" db="EMBL/GenBank/DDBJ databases">
        <title>Large-scale comparative analyses of tick genomes elucidate their genetic diversity and vector capacities.</title>
        <authorList>
            <person name="Jia N."/>
            <person name="Wang J."/>
            <person name="Shi W."/>
            <person name="Du L."/>
            <person name="Sun Y."/>
            <person name="Zhan W."/>
            <person name="Jiang J."/>
            <person name="Wang Q."/>
            <person name="Zhang B."/>
            <person name="Ji P."/>
            <person name="Sakyi L.B."/>
            <person name="Cui X."/>
            <person name="Yuan T."/>
            <person name="Jiang B."/>
            <person name="Yang W."/>
            <person name="Lam T.T.-Y."/>
            <person name="Chang Q."/>
            <person name="Ding S."/>
            <person name="Wang X."/>
            <person name="Zhu J."/>
            <person name="Ruan X."/>
            <person name="Zhao L."/>
            <person name="Wei J."/>
            <person name="Que T."/>
            <person name="Du C."/>
            <person name="Cheng J."/>
            <person name="Dai P."/>
            <person name="Han X."/>
            <person name="Huang E."/>
            <person name="Gao Y."/>
            <person name="Liu J."/>
            <person name="Shao H."/>
            <person name="Ye R."/>
            <person name="Li L."/>
            <person name="Wei W."/>
            <person name="Wang X."/>
            <person name="Wang C."/>
            <person name="Yang T."/>
            <person name="Huo Q."/>
            <person name="Li W."/>
            <person name="Guo W."/>
            <person name="Chen H."/>
            <person name="Zhou L."/>
            <person name="Ni X."/>
            <person name="Tian J."/>
            <person name="Zhou Y."/>
            <person name="Sheng Y."/>
            <person name="Liu T."/>
            <person name="Pan Y."/>
            <person name="Xia L."/>
            <person name="Li J."/>
            <person name="Zhao F."/>
            <person name="Cao W."/>
        </authorList>
    </citation>
    <scope>NUCLEOTIDE SEQUENCE</scope>
    <source>
        <strain evidence="1">Dsil-2018</strain>
    </source>
</reference>
<comment type="caution">
    <text evidence="1">The sequence shown here is derived from an EMBL/GenBank/DDBJ whole genome shotgun (WGS) entry which is preliminary data.</text>
</comment>
<dbReference type="EMBL" id="CM023472">
    <property type="protein sequence ID" value="KAH7958845.1"/>
    <property type="molecule type" value="Genomic_DNA"/>
</dbReference>
<proteinExistence type="predicted"/>